<name>A0A8H7NVI9_9APHY</name>
<comment type="caution">
    <text evidence="1">The sequence shown here is derived from an EMBL/GenBank/DDBJ whole genome shotgun (WGS) entry which is preliminary data.</text>
</comment>
<protein>
    <submittedName>
        <fullName evidence="1">Uncharacterized protein</fullName>
    </submittedName>
</protein>
<sequence length="35" mass="4005">MYLVPVVSARCLIRSHLRLHPQSCIVSEHALRMST</sequence>
<accession>A0A8H7NVI9</accession>
<reference evidence="1" key="1">
    <citation type="submission" date="2020-11" db="EMBL/GenBank/DDBJ databases">
        <authorList>
            <person name="Koelle M."/>
            <person name="Horta M.A.C."/>
            <person name="Nowrousian M."/>
            <person name="Ohm R.A."/>
            <person name="Benz P."/>
            <person name="Pilgard A."/>
        </authorList>
    </citation>
    <scope>NUCLEOTIDE SEQUENCE</scope>
    <source>
        <strain evidence="1">FPRL280</strain>
    </source>
</reference>
<dbReference type="AlphaFoldDB" id="A0A8H7NVI9"/>
<reference evidence="1" key="2">
    <citation type="journal article" name="Front. Microbiol.">
        <title>Degradative Capacity of Two Strains of Rhodonia placenta: From Phenotype to Genotype.</title>
        <authorList>
            <person name="Kolle M."/>
            <person name="Horta M.A.C."/>
            <person name="Nowrousian M."/>
            <person name="Ohm R.A."/>
            <person name="Benz J.P."/>
            <person name="Pilgard A."/>
        </authorList>
    </citation>
    <scope>NUCLEOTIDE SEQUENCE</scope>
    <source>
        <strain evidence="1">FPRL280</strain>
    </source>
</reference>
<proteinExistence type="predicted"/>
<organism evidence="1 2">
    <name type="scientific">Rhodonia placenta</name>
    <dbReference type="NCBI Taxonomy" id="104341"/>
    <lineage>
        <taxon>Eukaryota</taxon>
        <taxon>Fungi</taxon>
        <taxon>Dikarya</taxon>
        <taxon>Basidiomycota</taxon>
        <taxon>Agaricomycotina</taxon>
        <taxon>Agaricomycetes</taxon>
        <taxon>Polyporales</taxon>
        <taxon>Adustoporiaceae</taxon>
        <taxon>Rhodonia</taxon>
    </lineage>
</organism>
<dbReference type="Proteomes" id="UP000639403">
    <property type="component" value="Unassembled WGS sequence"/>
</dbReference>
<gene>
    <name evidence="1" type="ORF">IEO21_08917</name>
</gene>
<evidence type="ECO:0000313" key="2">
    <source>
        <dbReference type="Proteomes" id="UP000639403"/>
    </source>
</evidence>
<evidence type="ECO:0000313" key="1">
    <source>
        <dbReference type="EMBL" id="KAF9805844.1"/>
    </source>
</evidence>
<dbReference type="EMBL" id="JADOXO010000362">
    <property type="protein sequence ID" value="KAF9805844.1"/>
    <property type="molecule type" value="Genomic_DNA"/>
</dbReference>